<dbReference type="Proteomes" id="UP001150581">
    <property type="component" value="Unassembled WGS sequence"/>
</dbReference>
<evidence type="ECO:0000313" key="2">
    <source>
        <dbReference type="Proteomes" id="UP001150581"/>
    </source>
</evidence>
<reference evidence="1" key="1">
    <citation type="submission" date="2022-07" db="EMBL/GenBank/DDBJ databases">
        <title>Phylogenomic reconstructions and comparative analyses of Kickxellomycotina fungi.</title>
        <authorList>
            <person name="Reynolds N.K."/>
            <person name="Stajich J.E."/>
            <person name="Barry K."/>
            <person name="Grigoriev I.V."/>
            <person name="Crous P."/>
            <person name="Smith M.E."/>
        </authorList>
    </citation>
    <scope>NUCLEOTIDE SEQUENCE</scope>
    <source>
        <strain evidence="1">Benny 63K</strain>
    </source>
</reference>
<gene>
    <name evidence="1" type="ORF">LPJ66_009408</name>
</gene>
<evidence type="ECO:0000313" key="1">
    <source>
        <dbReference type="EMBL" id="KAJ1886883.1"/>
    </source>
</evidence>
<keyword evidence="2" id="KW-1185">Reference proteome</keyword>
<accession>A0ACC1I4W8</accession>
<sequence>MSATFWVTHVNGEKTTDLGSFERAVRACPDNTYVRIRVMSFDSAPLVLSIKMCYHYWPTSTLTRDASSEGGWRSEVACGSTTPSLINSAPTIADFQVETVDAPTKESLKDNQILVRNLYLSCDPFLRGRMAGSRNSYVASFEPGNPIEGFGVGIVEASANPDFSEGDIVTGNRFLWETRFVINSLGFVKVPSGSGISAASYLGVLGMPSFAAYVGLISISNPKAGETVLVSAASGAVGQMVVQLAKARGLHVIGLAGSDDKVDFVKSIGADAVINYKTTIDLDAAIKQAAPNGIDIYFENVGGELFDIALKNMNTFGRIAGCGMISQYNATPETAYCIKNIMEIVIRRITISGFVVSDYYTKPDYKNFIQEVSAKFKEGAITYKLDEVVGLEKAPQALLDLFEGNNFGKRVVKVSDISDTQ</sequence>
<organism evidence="1 2">
    <name type="scientific">Kickxella alabastrina</name>
    <dbReference type="NCBI Taxonomy" id="61397"/>
    <lineage>
        <taxon>Eukaryota</taxon>
        <taxon>Fungi</taxon>
        <taxon>Fungi incertae sedis</taxon>
        <taxon>Zoopagomycota</taxon>
        <taxon>Kickxellomycotina</taxon>
        <taxon>Kickxellomycetes</taxon>
        <taxon>Kickxellales</taxon>
        <taxon>Kickxellaceae</taxon>
        <taxon>Kickxella</taxon>
    </lineage>
</organism>
<protein>
    <submittedName>
        <fullName evidence="1">Uncharacterized protein</fullName>
    </submittedName>
</protein>
<proteinExistence type="predicted"/>
<dbReference type="EMBL" id="JANBPG010002144">
    <property type="protein sequence ID" value="KAJ1886883.1"/>
    <property type="molecule type" value="Genomic_DNA"/>
</dbReference>
<comment type="caution">
    <text evidence="1">The sequence shown here is derived from an EMBL/GenBank/DDBJ whole genome shotgun (WGS) entry which is preliminary data.</text>
</comment>
<name>A0ACC1I4W8_9FUNG</name>